<dbReference type="Gene3D" id="1.10.10.10">
    <property type="entry name" value="Winged helix-like DNA-binding domain superfamily/Winged helix DNA-binding domain"/>
    <property type="match status" value="1"/>
</dbReference>
<evidence type="ECO:0000256" key="4">
    <source>
        <dbReference type="ARBA" id="ARBA00023125"/>
    </source>
</evidence>
<dbReference type="CDD" id="cd00383">
    <property type="entry name" value="trans_reg_C"/>
    <property type="match status" value="1"/>
</dbReference>
<dbReference type="PROSITE" id="PS51755">
    <property type="entry name" value="OMPR_PHOB"/>
    <property type="match status" value="1"/>
</dbReference>
<evidence type="ECO:0000259" key="9">
    <source>
        <dbReference type="PROSITE" id="PS51755"/>
    </source>
</evidence>
<dbReference type="InterPro" id="IPR001789">
    <property type="entry name" value="Sig_transdc_resp-reg_receiver"/>
</dbReference>
<evidence type="ECO:0000256" key="6">
    <source>
        <dbReference type="PROSITE-ProRule" id="PRU00169"/>
    </source>
</evidence>
<dbReference type="InterPro" id="IPR011006">
    <property type="entry name" value="CheY-like_superfamily"/>
</dbReference>
<feature type="domain" description="Response regulatory" evidence="8">
    <location>
        <begin position="5"/>
        <end position="119"/>
    </location>
</feature>
<reference evidence="11" key="1">
    <citation type="submission" date="2016-10" db="EMBL/GenBank/DDBJ databases">
        <authorList>
            <person name="Varghese N."/>
            <person name="Submissions S."/>
        </authorList>
    </citation>
    <scope>NUCLEOTIDE SEQUENCE [LARGE SCALE GENOMIC DNA]</scope>
    <source>
        <strain evidence="11">CGMCC 1.6854</strain>
    </source>
</reference>
<dbReference type="Pfam" id="PF00486">
    <property type="entry name" value="Trans_reg_C"/>
    <property type="match status" value="1"/>
</dbReference>
<dbReference type="PROSITE" id="PS50110">
    <property type="entry name" value="RESPONSE_REGULATORY"/>
    <property type="match status" value="1"/>
</dbReference>
<feature type="modified residue" description="4-aspartylphosphate" evidence="6">
    <location>
        <position position="54"/>
    </location>
</feature>
<dbReference type="OrthoDB" id="9790442at2"/>
<dbReference type="GO" id="GO:0032993">
    <property type="term" value="C:protein-DNA complex"/>
    <property type="evidence" value="ECO:0007669"/>
    <property type="project" value="TreeGrafter"/>
</dbReference>
<keyword evidence="3" id="KW-0805">Transcription regulation</keyword>
<accession>A0A1G9XR44</accession>
<dbReference type="GO" id="GO:0000156">
    <property type="term" value="F:phosphorelay response regulator activity"/>
    <property type="evidence" value="ECO:0007669"/>
    <property type="project" value="TreeGrafter"/>
</dbReference>
<evidence type="ECO:0000313" key="11">
    <source>
        <dbReference type="Proteomes" id="UP000199544"/>
    </source>
</evidence>
<evidence type="ECO:0000256" key="2">
    <source>
        <dbReference type="ARBA" id="ARBA00023012"/>
    </source>
</evidence>
<dbReference type="FunFam" id="3.40.50.2300:FF:000001">
    <property type="entry name" value="DNA-binding response regulator PhoB"/>
    <property type="match status" value="1"/>
</dbReference>
<evidence type="ECO:0000256" key="5">
    <source>
        <dbReference type="ARBA" id="ARBA00023163"/>
    </source>
</evidence>
<proteinExistence type="predicted"/>
<dbReference type="InterPro" id="IPR039420">
    <property type="entry name" value="WalR-like"/>
</dbReference>
<keyword evidence="5" id="KW-0804">Transcription</keyword>
<dbReference type="GO" id="GO:0005829">
    <property type="term" value="C:cytosol"/>
    <property type="evidence" value="ECO:0007669"/>
    <property type="project" value="TreeGrafter"/>
</dbReference>
<dbReference type="GO" id="GO:0000976">
    <property type="term" value="F:transcription cis-regulatory region binding"/>
    <property type="evidence" value="ECO:0007669"/>
    <property type="project" value="TreeGrafter"/>
</dbReference>
<sequence length="233" mass="26694">MDPVNILIIEDEKKIARILGLELEFEGYQYDISYDGLEGLAKATKQEWDLILLDVMIPQMSGMEVLRRLRAAKNATPVILLTARDSIPDIVSGLDLGANDYVTKPYQTEELLARIRTALRFKGAKEKSSEDLFTISDLKVNGKSRSVKRGTREIELTRREFDLLSYLVKNKNQVLTRDQILTEVWGFDYYGDTNVVDVYIRYLRKKLGDHEQEDLIHTVRGVGYCIRSSNGEN</sequence>
<dbReference type="Gene3D" id="6.10.250.690">
    <property type="match status" value="1"/>
</dbReference>
<keyword evidence="1 6" id="KW-0597">Phosphoprotein</keyword>
<protein>
    <submittedName>
        <fullName evidence="10">DNA-binding response regulator, OmpR family, contains REC and winged-helix (WHTH) domain</fullName>
    </submittedName>
</protein>
<organism evidence="10 11">
    <name type="scientific">Fictibacillus solisalsi</name>
    <dbReference type="NCBI Taxonomy" id="459525"/>
    <lineage>
        <taxon>Bacteria</taxon>
        <taxon>Bacillati</taxon>
        <taxon>Bacillota</taxon>
        <taxon>Bacilli</taxon>
        <taxon>Bacillales</taxon>
        <taxon>Fictibacillaceae</taxon>
        <taxon>Fictibacillus</taxon>
    </lineage>
</organism>
<dbReference type="SUPFAM" id="SSF52172">
    <property type="entry name" value="CheY-like"/>
    <property type="match status" value="1"/>
</dbReference>
<dbReference type="GO" id="GO:0006355">
    <property type="term" value="P:regulation of DNA-templated transcription"/>
    <property type="evidence" value="ECO:0007669"/>
    <property type="project" value="InterPro"/>
</dbReference>
<gene>
    <name evidence="10" type="ORF">SAMN04488137_2954</name>
</gene>
<dbReference type="SMART" id="SM00862">
    <property type="entry name" value="Trans_reg_C"/>
    <property type="match status" value="1"/>
</dbReference>
<dbReference type="STRING" id="459525.SAMN04488137_2954"/>
<dbReference type="FunFam" id="1.10.10.10:FF:000005">
    <property type="entry name" value="Two-component system response regulator"/>
    <property type="match status" value="1"/>
</dbReference>
<dbReference type="InterPro" id="IPR001867">
    <property type="entry name" value="OmpR/PhoB-type_DNA-bd"/>
</dbReference>
<dbReference type="RefSeq" id="WP_090235586.1">
    <property type="nucleotide sequence ID" value="NZ_FNHW01000001.1"/>
</dbReference>
<dbReference type="PANTHER" id="PTHR48111">
    <property type="entry name" value="REGULATOR OF RPOS"/>
    <property type="match status" value="1"/>
</dbReference>
<dbReference type="SMART" id="SM00448">
    <property type="entry name" value="REC"/>
    <property type="match status" value="1"/>
</dbReference>
<dbReference type="SUPFAM" id="SSF46894">
    <property type="entry name" value="C-terminal effector domain of the bipartite response regulators"/>
    <property type="match status" value="1"/>
</dbReference>
<name>A0A1G9XR44_9BACL</name>
<dbReference type="PANTHER" id="PTHR48111:SF22">
    <property type="entry name" value="REGULATOR OF RPOS"/>
    <property type="match status" value="1"/>
</dbReference>
<keyword evidence="4 7" id="KW-0238">DNA-binding</keyword>
<feature type="domain" description="OmpR/PhoB-type" evidence="9">
    <location>
        <begin position="130"/>
        <end position="228"/>
    </location>
</feature>
<evidence type="ECO:0000256" key="7">
    <source>
        <dbReference type="PROSITE-ProRule" id="PRU01091"/>
    </source>
</evidence>
<dbReference type="InterPro" id="IPR016032">
    <property type="entry name" value="Sig_transdc_resp-reg_C-effctor"/>
</dbReference>
<dbReference type="Proteomes" id="UP000199544">
    <property type="component" value="Unassembled WGS sequence"/>
</dbReference>
<dbReference type="AlphaFoldDB" id="A0A1G9XR44"/>
<evidence type="ECO:0000313" key="10">
    <source>
        <dbReference type="EMBL" id="SDM99190.1"/>
    </source>
</evidence>
<dbReference type="Pfam" id="PF00072">
    <property type="entry name" value="Response_reg"/>
    <property type="match status" value="1"/>
</dbReference>
<dbReference type="EMBL" id="FNHW01000001">
    <property type="protein sequence ID" value="SDM99190.1"/>
    <property type="molecule type" value="Genomic_DNA"/>
</dbReference>
<dbReference type="Gene3D" id="3.40.50.2300">
    <property type="match status" value="1"/>
</dbReference>
<evidence type="ECO:0000256" key="3">
    <source>
        <dbReference type="ARBA" id="ARBA00023015"/>
    </source>
</evidence>
<keyword evidence="11" id="KW-1185">Reference proteome</keyword>
<evidence type="ECO:0000256" key="1">
    <source>
        <dbReference type="ARBA" id="ARBA00022553"/>
    </source>
</evidence>
<dbReference type="InterPro" id="IPR036388">
    <property type="entry name" value="WH-like_DNA-bd_sf"/>
</dbReference>
<keyword evidence="2" id="KW-0902">Two-component regulatory system</keyword>
<feature type="DNA-binding region" description="OmpR/PhoB-type" evidence="7">
    <location>
        <begin position="130"/>
        <end position="228"/>
    </location>
</feature>
<evidence type="ECO:0000259" key="8">
    <source>
        <dbReference type="PROSITE" id="PS50110"/>
    </source>
</evidence>